<evidence type="ECO:0008006" key="2">
    <source>
        <dbReference type="Google" id="ProtNLM"/>
    </source>
</evidence>
<name>X0ZX37_9ZZZZ</name>
<organism evidence="1">
    <name type="scientific">marine sediment metagenome</name>
    <dbReference type="NCBI Taxonomy" id="412755"/>
    <lineage>
        <taxon>unclassified sequences</taxon>
        <taxon>metagenomes</taxon>
        <taxon>ecological metagenomes</taxon>
    </lineage>
</organism>
<feature type="non-terminal residue" evidence="1">
    <location>
        <position position="50"/>
    </location>
</feature>
<protein>
    <recommendedName>
        <fullName evidence="2">PNPLA domain-containing protein</fullName>
    </recommendedName>
</protein>
<reference evidence="1" key="1">
    <citation type="journal article" date="2014" name="Front. Microbiol.">
        <title>High frequency of phylogenetically diverse reductive dehalogenase-homologous genes in deep subseafloor sedimentary metagenomes.</title>
        <authorList>
            <person name="Kawai M."/>
            <person name="Futagami T."/>
            <person name="Toyoda A."/>
            <person name="Takaki Y."/>
            <person name="Nishi S."/>
            <person name="Hori S."/>
            <person name="Arai W."/>
            <person name="Tsubouchi T."/>
            <person name="Morono Y."/>
            <person name="Uchiyama I."/>
            <person name="Ito T."/>
            <person name="Fujiyama A."/>
            <person name="Inagaki F."/>
            <person name="Takami H."/>
        </authorList>
    </citation>
    <scope>NUCLEOTIDE SEQUENCE</scope>
    <source>
        <strain evidence="1">Expedition CK06-06</strain>
    </source>
</reference>
<proteinExistence type="predicted"/>
<dbReference type="EMBL" id="BART01009229">
    <property type="protein sequence ID" value="GAG65023.1"/>
    <property type="molecule type" value="Genomic_DNA"/>
</dbReference>
<gene>
    <name evidence="1" type="ORF">S01H4_20512</name>
</gene>
<dbReference type="AlphaFoldDB" id="X0ZX37"/>
<sequence length="50" mass="5233">MHILVLPVSGNFFPAQLSMLSELINNDYDPQIILGTSGGAVCSILSLGAD</sequence>
<evidence type="ECO:0000313" key="1">
    <source>
        <dbReference type="EMBL" id="GAG65023.1"/>
    </source>
</evidence>
<accession>X0ZX37</accession>
<comment type="caution">
    <text evidence="1">The sequence shown here is derived from an EMBL/GenBank/DDBJ whole genome shotgun (WGS) entry which is preliminary data.</text>
</comment>